<dbReference type="AlphaFoldDB" id="A0A6C0IZT5"/>
<protein>
    <submittedName>
        <fullName evidence="2">Uncharacterized protein</fullName>
    </submittedName>
</protein>
<feature type="transmembrane region" description="Helical" evidence="1">
    <location>
        <begin position="7"/>
        <end position="28"/>
    </location>
</feature>
<sequence>MIIYRKIFLASIAFIIIGLLLTGAIYFLTSKEKYIDIIVPLSEPNNKNISLPVDLDSNFYPDKLTKRITCSPETHNTLFEKFNKSEPGLLITMLTLPIDSNGMPNTDYINVETCTSLGSISKPIVNIMDLTLLNKKLPLNIYNSNSYYTNFGILLDPSKLMPKDFPNKYVQCLRVRDSGSDLRRCDTDFSHKLKHDKHHHHKTYGKYNGFDLRSISQKCSCHYEESISNVCNSKAEVVGCGAKCEDTGKICGQVDWCDWDDFDNYKKKGLDCATHPRDIQTWIDATVEWNKKRIEEGWNIPHHENELDAYIENNEDNQEMIMDAILGFVFTDMCGENNCSTEITDLIQKQMEIATNDFNKFYSKNVKLYKLMIDTNINVGAYKNGKFVKWEDNNYKTDLESLLVDIKLDPNNVTQPKQTFTYRVAETIDGINGKNTGTIKGDNSYISGEFCPRHGDEYCKNSIISEYSVDYLPINPKIVAREKDGRSCKYGETGCKITQDGFGPYALCNPGGEVGGTGAYECTDCMDNEIPDYEKTCANHPGVEHDRFSGGKWYSWPNKSYCKGKPLGTNGCTWNFTNTNHYKINDIDNYQLLLSDKYKVLEQNCKNSSDRNHCISKSISNFVQENAENNIQALNNAFQK</sequence>
<reference evidence="2" key="1">
    <citation type="journal article" date="2020" name="Nature">
        <title>Giant virus diversity and host interactions through global metagenomics.</title>
        <authorList>
            <person name="Schulz F."/>
            <person name="Roux S."/>
            <person name="Paez-Espino D."/>
            <person name="Jungbluth S."/>
            <person name="Walsh D.A."/>
            <person name="Denef V.J."/>
            <person name="McMahon K.D."/>
            <person name="Konstantinidis K.T."/>
            <person name="Eloe-Fadrosh E.A."/>
            <person name="Kyrpides N.C."/>
            <person name="Woyke T."/>
        </authorList>
    </citation>
    <scope>NUCLEOTIDE SEQUENCE</scope>
    <source>
        <strain evidence="2">GVMAG-M-3300025676-16</strain>
    </source>
</reference>
<keyword evidence="1" id="KW-1133">Transmembrane helix</keyword>
<keyword evidence="1" id="KW-0812">Transmembrane</keyword>
<name>A0A6C0IZT5_9ZZZZ</name>
<proteinExistence type="predicted"/>
<organism evidence="2">
    <name type="scientific">viral metagenome</name>
    <dbReference type="NCBI Taxonomy" id="1070528"/>
    <lineage>
        <taxon>unclassified sequences</taxon>
        <taxon>metagenomes</taxon>
        <taxon>organismal metagenomes</taxon>
    </lineage>
</organism>
<evidence type="ECO:0000256" key="1">
    <source>
        <dbReference type="SAM" id="Phobius"/>
    </source>
</evidence>
<dbReference type="EMBL" id="MN740294">
    <property type="protein sequence ID" value="QHT98592.1"/>
    <property type="molecule type" value="Genomic_DNA"/>
</dbReference>
<evidence type="ECO:0000313" key="2">
    <source>
        <dbReference type="EMBL" id="QHT98592.1"/>
    </source>
</evidence>
<keyword evidence="1" id="KW-0472">Membrane</keyword>
<accession>A0A6C0IZT5</accession>